<dbReference type="Proteomes" id="UP001314166">
    <property type="component" value="Unassembled WGS sequence"/>
</dbReference>
<feature type="domain" description="Glycosyltransferase RgtA/B/C/D-like" evidence="2">
    <location>
        <begin position="158"/>
        <end position="299"/>
    </location>
</feature>
<keyword evidence="4" id="KW-1185">Reference proteome</keyword>
<feature type="transmembrane region" description="Helical" evidence="1">
    <location>
        <begin position="483"/>
        <end position="503"/>
    </location>
</feature>
<feature type="transmembrane region" description="Helical" evidence="1">
    <location>
        <begin position="435"/>
        <end position="453"/>
    </location>
</feature>
<protein>
    <submittedName>
        <fullName evidence="3">Involved in glycosylation of proteins and lipid IVA (ArnT)</fullName>
    </submittedName>
</protein>
<proteinExistence type="predicted"/>
<evidence type="ECO:0000313" key="4">
    <source>
        <dbReference type="Proteomes" id="UP001314166"/>
    </source>
</evidence>
<dbReference type="RefSeq" id="WP_338344460.1">
    <property type="nucleotide sequence ID" value="NZ_CAUZLH010000016.1"/>
</dbReference>
<evidence type="ECO:0000256" key="1">
    <source>
        <dbReference type="SAM" id="Phobius"/>
    </source>
</evidence>
<organism evidence="3 4">
    <name type="scientific">Fructobacillus evanidus</name>
    <dbReference type="NCBI Taxonomy" id="3064281"/>
    <lineage>
        <taxon>Bacteria</taxon>
        <taxon>Bacillati</taxon>
        <taxon>Bacillota</taxon>
        <taxon>Bacilli</taxon>
        <taxon>Lactobacillales</taxon>
        <taxon>Lactobacillaceae</taxon>
        <taxon>Fructobacillus</taxon>
    </lineage>
</organism>
<dbReference type="InterPro" id="IPR038731">
    <property type="entry name" value="RgtA/B/C-like"/>
</dbReference>
<feature type="transmembrane region" description="Helical" evidence="1">
    <location>
        <begin position="185"/>
        <end position="205"/>
    </location>
</feature>
<feature type="transmembrane region" description="Helical" evidence="1">
    <location>
        <begin position="235"/>
        <end position="252"/>
    </location>
</feature>
<keyword evidence="1" id="KW-0472">Membrane</keyword>
<keyword evidence="1" id="KW-1133">Transmembrane helix</keyword>
<accession>A0ABM9N2M6</accession>
<name>A0ABM9N2M6_9LACO</name>
<dbReference type="Pfam" id="PF13231">
    <property type="entry name" value="PMT_2"/>
    <property type="match status" value="1"/>
</dbReference>
<feature type="transmembrane region" description="Helical" evidence="1">
    <location>
        <begin position="80"/>
        <end position="99"/>
    </location>
</feature>
<feature type="transmembrane region" description="Helical" evidence="1">
    <location>
        <begin position="283"/>
        <end position="301"/>
    </location>
</feature>
<feature type="transmembrane region" description="Helical" evidence="1">
    <location>
        <begin position="258"/>
        <end position="276"/>
    </location>
</feature>
<gene>
    <name evidence="3" type="ORF">R55214_HHFBAMCI_01656</name>
</gene>
<dbReference type="EMBL" id="CAUZMB010000018">
    <property type="protein sequence ID" value="CAK1255187.1"/>
    <property type="molecule type" value="Genomic_DNA"/>
</dbReference>
<feature type="transmembrane region" description="Helical" evidence="1">
    <location>
        <begin position="7"/>
        <end position="26"/>
    </location>
</feature>
<sequence>MKITKTFINIIFSVLIAISLVGAIALLPENINGVSLSFVKSVNFLILLIILLLILRHFFYNIWEKSVNFCKAIFSHKITWVVIIALVLLWQLVCVFLLSGTSTWDWMFLVQRATTAKLGWPWPNYLSVNPNNTMLLKLESIYFHLLGRPSFEHFMYALNIANVAIVDFGTYLIWKLAKKFTSPLVAKLTFVLTLVLFTCVPFFVIPYSDTLSFFLTAAILYTVVRAIDFQQKKRFYLFGFLLGFELLLSYLLKPSLMVLLIAVLFVFVLLIVTRNGQIKLKSAGIMLAISIAFLAIGSVLMKEYLYHHNGIVKVDTRQALPMSHFAAMGITGDGDYNVTDMFNSANIKDPEARNKASLRLIKERFINQGGILGYEKFLIHKQIKNSADGSMAWGHEVYYLKAFHPNNEQLEKTFPRRYFLEKNGIATEGKFDFRTVQQIFWIIALVLILGSIFDQSLWGLFLKISAVGFFAFLLIFEGGRTRYLIQFLPVLFLLASLGMQRGINYVAQIRRNKQG</sequence>
<feature type="transmembrane region" description="Helical" evidence="1">
    <location>
        <begin position="460"/>
        <end position="477"/>
    </location>
</feature>
<feature type="transmembrane region" description="Helical" evidence="1">
    <location>
        <begin position="38"/>
        <end position="59"/>
    </location>
</feature>
<evidence type="ECO:0000259" key="2">
    <source>
        <dbReference type="Pfam" id="PF13231"/>
    </source>
</evidence>
<feature type="transmembrane region" description="Helical" evidence="1">
    <location>
        <begin position="154"/>
        <end position="173"/>
    </location>
</feature>
<keyword evidence="1" id="KW-0812">Transmembrane</keyword>
<comment type="caution">
    <text evidence="3">The sequence shown here is derived from an EMBL/GenBank/DDBJ whole genome shotgun (WGS) entry which is preliminary data.</text>
</comment>
<evidence type="ECO:0000313" key="3">
    <source>
        <dbReference type="EMBL" id="CAK1255187.1"/>
    </source>
</evidence>
<reference evidence="3 4" key="1">
    <citation type="submission" date="2023-10" db="EMBL/GenBank/DDBJ databases">
        <authorList>
            <person name="Botero Cardona J."/>
        </authorList>
    </citation>
    <scope>NUCLEOTIDE SEQUENCE [LARGE SCALE GENOMIC DNA]</scope>
    <source>
        <strain evidence="3 4">R-55214</strain>
    </source>
</reference>
<feature type="transmembrane region" description="Helical" evidence="1">
    <location>
        <begin position="211"/>
        <end position="228"/>
    </location>
</feature>